<dbReference type="RefSeq" id="WP_009196314.1">
    <property type="nucleotide sequence ID" value="NZ_AODQ01000081.1"/>
</dbReference>
<keyword evidence="6" id="KW-1185">Reference proteome</keyword>
<dbReference type="OrthoDB" id="799767at2"/>
<dbReference type="EMBL" id="AODQ01000081">
    <property type="protein sequence ID" value="EMR01948.1"/>
    <property type="molecule type" value="Genomic_DNA"/>
</dbReference>
<gene>
    <name evidence="5" type="primary">adaA</name>
    <name evidence="5" type="ORF">ADICEAN_02927</name>
</gene>
<keyword evidence="3" id="KW-0804">Transcription</keyword>
<dbReference type="InterPro" id="IPR053142">
    <property type="entry name" value="PchR_regulatory_protein"/>
</dbReference>
<dbReference type="PROSITE" id="PS00041">
    <property type="entry name" value="HTH_ARAC_FAMILY_1"/>
    <property type="match status" value="1"/>
</dbReference>
<keyword evidence="5" id="KW-0489">Methyltransferase</keyword>
<dbReference type="Gene3D" id="1.10.10.60">
    <property type="entry name" value="Homeodomain-like"/>
    <property type="match status" value="1"/>
</dbReference>
<sequence>MRSTISQVRSCPLQGHTRKLYLEAKVSELLCLLLDAYASVSLPLNRLPNPQQLEKLYSLREYLHRHYLQPHLSLESLCREAGLNEFVLKKGFKQLFGTTVFGYIQRLRMEHARLLLTDGGATVAEAADALGYANPQHFSTAYKKQWGESPGQLTKTKKWG</sequence>
<evidence type="ECO:0000313" key="5">
    <source>
        <dbReference type="EMBL" id="EMR01948.1"/>
    </source>
</evidence>
<keyword evidence="5" id="KW-0808">Transferase</keyword>
<dbReference type="AlphaFoldDB" id="M7MZT9"/>
<feature type="domain" description="HTH araC/xylS-type" evidence="4">
    <location>
        <begin position="57"/>
        <end position="156"/>
    </location>
</feature>
<dbReference type="SUPFAM" id="SSF46689">
    <property type="entry name" value="Homeodomain-like"/>
    <property type="match status" value="2"/>
</dbReference>
<dbReference type="PANTHER" id="PTHR47893">
    <property type="entry name" value="REGULATORY PROTEIN PCHR"/>
    <property type="match status" value="1"/>
</dbReference>
<comment type="caution">
    <text evidence="5">The sequence shown here is derived from an EMBL/GenBank/DDBJ whole genome shotgun (WGS) entry which is preliminary data.</text>
</comment>
<dbReference type="GO" id="GO:0008168">
    <property type="term" value="F:methyltransferase activity"/>
    <property type="evidence" value="ECO:0007669"/>
    <property type="project" value="UniProtKB-KW"/>
</dbReference>
<protein>
    <submittedName>
        <fullName evidence="5">Methylphosphotriester-DNA--protein-cysteine S-methyltransferase</fullName>
        <ecNumber evidence="5">2.1.1.-</ecNumber>
    </submittedName>
</protein>
<dbReference type="GO" id="GO:0032259">
    <property type="term" value="P:methylation"/>
    <property type="evidence" value="ECO:0007669"/>
    <property type="project" value="UniProtKB-KW"/>
</dbReference>
<evidence type="ECO:0000259" key="4">
    <source>
        <dbReference type="PROSITE" id="PS01124"/>
    </source>
</evidence>
<evidence type="ECO:0000256" key="1">
    <source>
        <dbReference type="ARBA" id="ARBA00023015"/>
    </source>
</evidence>
<dbReference type="PROSITE" id="PS01124">
    <property type="entry name" value="HTH_ARAC_FAMILY_2"/>
    <property type="match status" value="1"/>
</dbReference>
<name>M7MZT9_9BACT</name>
<dbReference type="InterPro" id="IPR018062">
    <property type="entry name" value="HTH_AraC-typ_CS"/>
</dbReference>
<dbReference type="EC" id="2.1.1.-" evidence="5"/>
<evidence type="ECO:0000256" key="2">
    <source>
        <dbReference type="ARBA" id="ARBA00023125"/>
    </source>
</evidence>
<reference evidence="5 6" key="1">
    <citation type="journal article" date="2013" name="Genome Announc.">
        <title>Draft Genome Sequence of Cesiribacter andamanensis Strain AMV16T, Isolated from a Soil Sample from a Mud Volcano in the Andaman Islands, India.</title>
        <authorList>
            <person name="Shivaji S."/>
            <person name="Ara S."/>
            <person name="Begum Z."/>
            <person name="Srinivas T.N."/>
            <person name="Singh A."/>
            <person name="Kumar Pinnaka A."/>
        </authorList>
    </citation>
    <scope>NUCLEOTIDE SEQUENCE [LARGE SCALE GENOMIC DNA]</scope>
    <source>
        <strain evidence="5 6">AMV16</strain>
    </source>
</reference>
<dbReference type="Proteomes" id="UP000011910">
    <property type="component" value="Unassembled WGS sequence"/>
</dbReference>
<dbReference type="InterPro" id="IPR009057">
    <property type="entry name" value="Homeodomain-like_sf"/>
</dbReference>
<organism evidence="5 6">
    <name type="scientific">Cesiribacter andamanensis AMV16</name>
    <dbReference type="NCBI Taxonomy" id="1279009"/>
    <lineage>
        <taxon>Bacteria</taxon>
        <taxon>Pseudomonadati</taxon>
        <taxon>Bacteroidota</taxon>
        <taxon>Cytophagia</taxon>
        <taxon>Cytophagales</taxon>
        <taxon>Cesiribacteraceae</taxon>
        <taxon>Cesiribacter</taxon>
    </lineage>
</organism>
<keyword evidence="1" id="KW-0805">Transcription regulation</keyword>
<dbReference type="PATRIC" id="fig|1279009.4.peg.2967"/>
<dbReference type="eggNOG" id="COG2207">
    <property type="taxonomic scope" value="Bacteria"/>
</dbReference>
<dbReference type="STRING" id="1279009.ADICEAN_02927"/>
<dbReference type="Pfam" id="PF12833">
    <property type="entry name" value="HTH_18"/>
    <property type="match status" value="1"/>
</dbReference>
<dbReference type="PANTHER" id="PTHR47893:SF1">
    <property type="entry name" value="REGULATORY PROTEIN PCHR"/>
    <property type="match status" value="1"/>
</dbReference>
<dbReference type="InterPro" id="IPR018060">
    <property type="entry name" value="HTH_AraC"/>
</dbReference>
<keyword evidence="2" id="KW-0238">DNA-binding</keyword>
<dbReference type="GO" id="GO:0043565">
    <property type="term" value="F:sequence-specific DNA binding"/>
    <property type="evidence" value="ECO:0007669"/>
    <property type="project" value="InterPro"/>
</dbReference>
<proteinExistence type="predicted"/>
<dbReference type="GO" id="GO:0003700">
    <property type="term" value="F:DNA-binding transcription factor activity"/>
    <property type="evidence" value="ECO:0007669"/>
    <property type="project" value="InterPro"/>
</dbReference>
<accession>M7MZT9</accession>
<evidence type="ECO:0000313" key="6">
    <source>
        <dbReference type="Proteomes" id="UP000011910"/>
    </source>
</evidence>
<evidence type="ECO:0000256" key="3">
    <source>
        <dbReference type="ARBA" id="ARBA00023163"/>
    </source>
</evidence>
<dbReference type="SMART" id="SM00342">
    <property type="entry name" value="HTH_ARAC"/>
    <property type="match status" value="1"/>
</dbReference>